<accession>A0A6G0VRC6</accession>
<proteinExistence type="predicted"/>
<sequence length="81" mass="9031">MAVMDNFEKEQEVQQRHILIAPEIFVPDIQAGASNMMSDDEICMAAMENYEKEMQYDNTDSYTTSSVNGKRVSTANTSSAA</sequence>
<evidence type="ECO:0000313" key="3">
    <source>
        <dbReference type="Proteomes" id="UP000478052"/>
    </source>
</evidence>
<keyword evidence="3" id="KW-1185">Reference proteome</keyword>
<evidence type="ECO:0000256" key="1">
    <source>
        <dbReference type="SAM" id="MobiDB-lite"/>
    </source>
</evidence>
<name>A0A6G0VRC6_APHCR</name>
<dbReference type="OrthoDB" id="6638879at2759"/>
<gene>
    <name evidence="2" type="ORF">FWK35_00029284</name>
</gene>
<comment type="caution">
    <text evidence="2">The sequence shown here is derived from an EMBL/GenBank/DDBJ whole genome shotgun (WGS) entry which is preliminary data.</text>
</comment>
<reference evidence="2 3" key="1">
    <citation type="submission" date="2019-08" db="EMBL/GenBank/DDBJ databases">
        <title>Whole genome of Aphis craccivora.</title>
        <authorList>
            <person name="Voronova N.V."/>
            <person name="Shulinski R.S."/>
            <person name="Bandarenka Y.V."/>
            <person name="Zhorov D.G."/>
            <person name="Warner D."/>
        </authorList>
    </citation>
    <scope>NUCLEOTIDE SEQUENCE [LARGE SCALE GENOMIC DNA]</scope>
    <source>
        <strain evidence="2">180601</strain>
        <tissue evidence="2">Whole Body</tissue>
    </source>
</reference>
<organism evidence="2 3">
    <name type="scientific">Aphis craccivora</name>
    <name type="common">Cowpea aphid</name>
    <dbReference type="NCBI Taxonomy" id="307492"/>
    <lineage>
        <taxon>Eukaryota</taxon>
        <taxon>Metazoa</taxon>
        <taxon>Ecdysozoa</taxon>
        <taxon>Arthropoda</taxon>
        <taxon>Hexapoda</taxon>
        <taxon>Insecta</taxon>
        <taxon>Pterygota</taxon>
        <taxon>Neoptera</taxon>
        <taxon>Paraneoptera</taxon>
        <taxon>Hemiptera</taxon>
        <taxon>Sternorrhyncha</taxon>
        <taxon>Aphidomorpha</taxon>
        <taxon>Aphidoidea</taxon>
        <taxon>Aphididae</taxon>
        <taxon>Aphidini</taxon>
        <taxon>Aphis</taxon>
        <taxon>Aphis</taxon>
    </lineage>
</organism>
<feature type="non-terminal residue" evidence="2">
    <location>
        <position position="81"/>
    </location>
</feature>
<dbReference type="Proteomes" id="UP000478052">
    <property type="component" value="Unassembled WGS sequence"/>
</dbReference>
<protein>
    <submittedName>
        <fullName evidence="2">Zinc finger protein 668-like</fullName>
    </submittedName>
</protein>
<evidence type="ECO:0000313" key="2">
    <source>
        <dbReference type="EMBL" id="KAF0703398.1"/>
    </source>
</evidence>
<feature type="region of interest" description="Disordered" evidence="1">
    <location>
        <begin position="59"/>
        <end position="81"/>
    </location>
</feature>
<dbReference type="EMBL" id="VUJU01013915">
    <property type="protein sequence ID" value="KAF0703398.1"/>
    <property type="molecule type" value="Genomic_DNA"/>
</dbReference>
<dbReference type="AlphaFoldDB" id="A0A6G0VRC6"/>